<comment type="caution">
    <text evidence="2">The sequence shown here is derived from an EMBL/GenBank/DDBJ whole genome shotgun (WGS) entry which is preliminary data.</text>
</comment>
<accession>K0TDD1</accession>
<sequence length="236" mass="26399">MKPFCDRCGQRCNAVGARRRQVFNSAASSHAVKACRCNALVGYPGYTQAFWDTSGENPGVRRLKGDRFWNGTEAVEDSRVYTGPVRLRLCLTCLVDFPDITIIIIILSSTLSTINSTLRFLRERESDDGNRSGSEREDEDPSHIPHEMWKNLEMDEDAIFPREQLIKASETCDRDADARYVKLEASNGNGRSSFQVMIITIGYLPMRKILNMLFLAAWHTSNQAGISAMAGTLPGL</sequence>
<protein>
    <submittedName>
        <fullName evidence="2">Uncharacterized protein</fullName>
    </submittedName>
</protein>
<name>K0TDD1_THAOC</name>
<evidence type="ECO:0000256" key="1">
    <source>
        <dbReference type="SAM" id="MobiDB-lite"/>
    </source>
</evidence>
<dbReference type="Proteomes" id="UP000266841">
    <property type="component" value="Unassembled WGS sequence"/>
</dbReference>
<dbReference type="AlphaFoldDB" id="K0TDD1"/>
<evidence type="ECO:0000313" key="3">
    <source>
        <dbReference type="Proteomes" id="UP000266841"/>
    </source>
</evidence>
<dbReference type="EMBL" id="AGNL01002924">
    <property type="protein sequence ID" value="EJK75460.1"/>
    <property type="molecule type" value="Genomic_DNA"/>
</dbReference>
<organism evidence="2 3">
    <name type="scientific">Thalassiosira oceanica</name>
    <name type="common">Marine diatom</name>
    <dbReference type="NCBI Taxonomy" id="159749"/>
    <lineage>
        <taxon>Eukaryota</taxon>
        <taxon>Sar</taxon>
        <taxon>Stramenopiles</taxon>
        <taxon>Ochrophyta</taxon>
        <taxon>Bacillariophyta</taxon>
        <taxon>Coscinodiscophyceae</taxon>
        <taxon>Thalassiosirophycidae</taxon>
        <taxon>Thalassiosirales</taxon>
        <taxon>Thalassiosiraceae</taxon>
        <taxon>Thalassiosira</taxon>
    </lineage>
</organism>
<evidence type="ECO:0000313" key="2">
    <source>
        <dbReference type="EMBL" id="EJK75460.1"/>
    </source>
</evidence>
<gene>
    <name evidence="2" type="ORF">THAOC_02817</name>
</gene>
<proteinExistence type="predicted"/>
<feature type="region of interest" description="Disordered" evidence="1">
    <location>
        <begin position="125"/>
        <end position="144"/>
    </location>
</feature>
<keyword evidence="3" id="KW-1185">Reference proteome</keyword>
<reference evidence="2 3" key="1">
    <citation type="journal article" date="2012" name="Genome Biol.">
        <title>Genome and low-iron response of an oceanic diatom adapted to chronic iron limitation.</title>
        <authorList>
            <person name="Lommer M."/>
            <person name="Specht M."/>
            <person name="Roy A.S."/>
            <person name="Kraemer L."/>
            <person name="Andreson R."/>
            <person name="Gutowska M.A."/>
            <person name="Wolf J."/>
            <person name="Bergner S.V."/>
            <person name="Schilhabel M.B."/>
            <person name="Klostermeier U.C."/>
            <person name="Beiko R.G."/>
            <person name="Rosenstiel P."/>
            <person name="Hippler M."/>
            <person name="Laroche J."/>
        </authorList>
    </citation>
    <scope>NUCLEOTIDE SEQUENCE [LARGE SCALE GENOMIC DNA]</scope>
    <source>
        <strain evidence="2 3">CCMP1005</strain>
    </source>
</reference>